<feature type="region of interest" description="Disordered" evidence="2">
    <location>
        <begin position="212"/>
        <end position="240"/>
    </location>
</feature>
<name>A0AAD4YV43_PRUDU</name>
<keyword evidence="1" id="KW-0479">Metal-binding</keyword>
<gene>
    <name evidence="4" type="ORF">L3X38_031461</name>
</gene>
<dbReference type="Proteomes" id="UP001054821">
    <property type="component" value="Chromosome 6"/>
</dbReference>
<reference evidence="4 5" key="1">
    <citation type="journal article" date="2022" name="G3 (Bethesda)">
        <title>Whole-genome sequence and methylome profiling of the almond [Prunus dulcis (Mill.) D.A. Webb] cultivar 'Nonpareil'.</title>
        <authorList>
            <person name="D'Amico-Willman K.M."/>
            <person name="Ouma W.Z."/>
            <person name="Meulia T."/>
            <person name="Sideli G.M."/>
            <person name="Gradziel T.M."/>
            <person name="Fresnedo-Ramirez J."/>
        </authorList>
    </citation>
    <scope>NUCLEOTIDE SEQUENCE [LARGE SCALE GENOMIC DNA]</scope>
    <source>
        <strain evidence="4">Clone GOH B32 T37-40</strain>
    </source>
</reference>
<dbReference type="PANTHER" id="PTHR35317:SF35">
    <property type="entry name" value="DUF4219 DOMAIN-CONTAINING PROTEIN"/>
    <property type="match status" value="1"/>
</dbReference>
<keyword evidence="1" id="KW-0863">Zinc-finger</keyword>
<dbReference type="Gene3D" id="4.10.60.10">
    <property type="entry name" value="Zinc finger, CCHC-type"/>
    <property type="match status" value="1"/>
</dbReference>
<feature type="compositionally biased region" description="Basic and acidic residues" evidence="2">
    <location>
        <begin position="219"/>
        <end position="239"/>
    </location>
</feature>
<sequence>MKTIFKSHGLWELVEKGIECSDSKGASKSDAKKKEKEESSDAGKMTLTELLMKHANALGLIQGAVSDEIFPRICHEETSKGAWDILMKEFHGDKHVRSVKLQGLHREFEYTRMRDDASLATYLTKLFDPINQMRSYVEDLPRARIVQKLLISLPSAYDSIYYVIEHSTDLDEIEVQKVVASLKSFELRLDRHSGDKTDKAFASLSVNPKSEKYSVSQSDSKDQKNWKTKGKKWDNKSTDGARNPCKHCGKLHFGECRFKGKSKCYNCDKFGHIAKDCYNKKPAQQLNYATQTKSTPTMFYASNKGSASVKGCDDVWYLDSGCSNHMTSRKDALVNVKPVRARVNRRRHSHESHIETKY</sequence>
<accession>A0AAD4YV43</accession>
<organism evidence="4 5">
    <name type="scientific">Prunus dulcis</name>
    <name type="common">Almond</name>
    <name type="synonym">Amygdalus dulcis</name>
    <dbReference type="NCBI Taxonomy" id="3755"/>
    <lineage>
        <taxon>Eukaryota</taxon>
        <taxon>Viridiplantae</taxon>
        <taxon>Streptophyta</taxon>
        <taxon>Embryophyta</taxon>
        <taxon>Tracheophyta</taxon>
        <taxon>Spermatophyta</taxon>
        <taxon>Magnoliopsida</taxon>
        <taxon>eudicotyledons</taxon>
        <taxon>Gunneridae</taxon>
        <taxon>Pentapetalae</taxon>
        <taxon>rosids</taxon>
        <taxon>fabids</taxon>
        <taxon>Rosales</taxon>
        <taxon>Rosaceae</taxon>
        <taxon>Amygdaloideae</taxon>
        <taxon>Amygdaleae</taxon>
        <taxon>Prunus</taxon>
    </lineage>
</organism>
<dbReference type="PANTHER" id="PTHR35317">
    <property type="entry name" value="OS04G0629600 PROTEIN"/>
    <property type="match status" value="1"/>
</dbReference>
<evidence type="ECO:0000313" key="4">
    <source>
        <dbReference type="EMBL" id="KAI5322389.1"/>
    </source>
</evidence>
<dbReference type="AlphaFoldDB" id="A0AAD4YV43"/>
<feature type="region of interest" description="Disordered" evidence="2">
    <location>
        <begin position="21"/>
        <end position="41"/>
    </location>
</feature>
<dbReference type="EMBL" id="JAJFAZ020000006">
    <property type="protein sequence ID" value="KAI5322389.1"/>
    <property type="molecule type" value="Genomic_DNA"/>
</dbReference>
<dbReference type="Pfam" id="PF00098">
    <property type="entry name" value="zf-CCHC"/>
    <property type="match status" value="1"/>
</dbReference>
<dbReference type="GO" id="GO:0003676">
    <property type="term" value="F:nucleic acid binding"/>
    <property type="evidence" value="ECO:0007669"/>
    <property type="project" value="InterPro"/>
</dbReference>
<evidence type="ECO:0000313" key="5">
    <source>
        <dbReference type="Proteomes" id="UP001054821"/>
    </source>
</evidence>
<keyword evidence="5" id="KW-1185">Reference proteome</keyword>
<evidence type="ECO:0000259" key="3">
    <source>
        <dbReference type="PROSITE" id="PS50158"/>
    </source>
</evidence>
<comment type="caution">
    <text evidence="4">The sequence shown here is derived from an EMBL/GenBank/DDBJ whole genome shotgun (WGS) entry which is preliminary data.</text>
</comment>
<dbReference type="SUPFAM" id="SSF57756">
    <property type="entry name" value="Retrovirus zinc finger-like domains"/>
    <property type="match status" value="1"/>
</dbReference>
<dbReference type="GO" id="GO:0008270">
    <property type="term" value="F:zinc ion binding"/>
    <property type="evidence" value="ECO:0007669"/>
    <property type="project" value="UniProtKB-KW"/>
</dbReference>
<dbReference type="InterPro" id="IPR001878">
    <property type="entry name" value="Znf_CCHC"/>
</dbReference>
<feature type="domain" description="CCHC-type" evidence="3">
    <location>
        <begin position="263"/>
        <end position="277"/>
    </location>
</feature>
<keyword evidence="1" id="KW-0862">Zinc</keyword>
<dbReference type="InterPro" id="IPR054722">
    <property type="entry name" value="PolX-like_BBD"/>
</dbReference>
<evidence type="ECO:0000256" key="1">
    <source>
        <dbReference type="PROSITE-ProRule" id="PRU00047"/>
    </source>
</evidence>
<dbReference type="PROSITE" id="PS50158">
    <property type="entry name" value="ZF_CCHC"/>
    <property type="match status" value="1"/>
</dbReference>
<evidence type="ECO:0000256" key="2">
    <source>
        <dbReference type="SAM" id="MobiDB-lite"/>
    </source>
</evidence>
<dbReference type="SMART" id="SM00343">
    <property type="entry name" value="ZnF_C2HC"/>
    <property type="match status" value="1"/>
</dbReference>
<proteinExistence type="predicted"/>
<dbReference type="Pfam" id="PF22936">
    <property type="entry name" value="Pol_BBD"/>
    <property type="match status" value="1"/>
</dbReference>
<dbReference type="InterPro" id="IPR036875">
    <property type="entry name" value="Znf_CCHC_sf"/>
</dbReference>
<dbReference type="Pfam" id="PF14223">
    <property type="entry name" value="Retrotran_gag_2"/>
    <property type="match status" value="1"/>
</dbReference>
<protein>
    <recommendedName>
        <fullName evidence="3">CCHC-type domain-containing protein</fullName>
    </recommendedName>
</protein>